<proteinExistence type="predicted"/>
<evidence type="ECO:0000313" key="1">
    <source>
        <dbReference type="EMBL" id="DAF54780.1"/>
    </source>
</evidence>
<name>A0A8S5SUQ4_9CAUD</name>
<dbReference type="EMBL" id="BK032682">
    <property type="protein sequence ID" value="DAF54780.1"/>
    <property type="molecule type" value="Genomic_DNA"/>
</dbReference>
<organism evidence="1">
    <name type="scientific">Siphoviridae sp. ctqPo10</name>
    <dbReference type="NCBI Taxonomy" id="2827948"/>
    <lineage>
        <taxon>Viruses</taxon>
        <taxon>Duplodnaviria</taxon>
        <taxon>Heunggongvirae</taxon>
        <taxon>Uroviricota</taxon>
        <taxon>Caudoviricetes</taxon>
    </lineage>
</organism>
<reference evidence="1" key="1">
    <citation type="journal article" date="2021" name="Proc. Natl. Acad. Sci. U.S.A.">
        <title>A Catalog of Tens of Thousands of Viruses from Human Metagenomes Reveals Hidden Associations with Chronic Diseases.</title>
        <authorList>
            <person name="Tisza M.J."/>
            <person name="Buck C.B."/>
        </authorList>
    </citation>
    <scope>NUCLEOTIDE SEQUENCE</scope>
    <source>
        <strain evidence="1">CtqPo10</strain>
    </source>
</reference>
<accession>A0A8S5SUQ4</accession>
<sequence>MGHVNIFETKSKEELVKLYGEFLKVEETGFFDSDTDLDKIRKTYNEDFGSNTTWMLQIELTHAIADLWYEENK</sequence>
<protein>
    <submittedName>
        <fullName evidence="1">Uncharacterized protein</fullName>
    </submittedName>
</protein>